<dbReference type="SUPFAM" id="SSF51430">
    <property type="entry name" value="NAD(P)-linked oxidoreductase"/>
    <property type="match status" value="1"/>
</dbReference>
<dbReference type="InterPro" id="IPR020471">
    <property type="entry name" value="AKR"/>
</dbReference>
<dbReference type="InterPro" id="IPR023210">
    <property type="entry name" value="NADP_OxRdtase_dom"/>
</dbReference>
<organism evidence="2 3">
    <name type="scientific">Chloropicon roscoffensis</name>
    <dbReference type="NCBI Taxonomy" id="1461544"/>
    <lineage>
        <taxon>Eukaryota</taxon>
        <taxon>Viridiplantae</taxon>
        <taxon>Chlorophyta</taxon>
        <taxon>Chloropicophyceae</taxon>
        <taxon>Chloropicales</taxon>
        <taxon>Chloropicaceae</taxon>
        <taxon>Chloropicon</taxon>
    </lineage>
</organism>
<dbReference type="CDD" id="cd19094">
    <property type="entry name" value="AKR_Tas-like"/>
    <property type="match status" value="1"/>
</dbReference>
<keyword evidence="3" id="KW-1185">Reference proteome</keyword>
<protein>
    <submittedName>
        <fullName evidence="2">Aldo/keto reductase</fullName>
    </submittedName>
</protein>
<dbReference type="Proteomes" id="UP001472866">
    <property type="component" value="Chromosome 02"/>
</dbReference>
<evidence type="ECO:0000313" key="2">
    <source>
        <dbReference type="EMBL" id="WZN59774.1"/>
    </source>
</evidence>
<dbReference type="Gene3D" id="3.20.20.100">
    <property type="entry name" value="NADP-dependent oxidoreductase domain"/>
    <property type="match status" value="1"/>
</dbReference>
<dbReference type="EMBL" id="CP151502">
    <property type="protein sequence ID" value="WZN59774.1"/>
    <property type="molecule type" value="Genomic_DNA"/>
</dbReference>
<dbReference type="PRINTS" id="PR00069">
    <property type="entry name" value="ALDKETRDTASE"/>
</dbReference>
<evidence type="ECO:0000259" key="1">
    <source>
        <dbReference type="Pfam" id="PF00248"/>
    </source>
</evidence>
<name>A0AAX4P0R7_9CHLO</name>
<dbReference type="InterPro" id="IPR036812">
    <property type="entry name" value="NAD(P)_OxRdtase_dom_sf"/>
</dbReference>
<dbReference type="Pfam" id="PF00248">
    <property type="entry name" value="Aldo_ket_red"/>
    <property type="match status" value="1"/>
</dbReference>
<feature type="domain" description="NADP-dependent oxidoreductase" evidence="1">
    <location>
        <begin position="16"/>
        <end position="360"/>
    </location>
</feature>
<reference evidence="2 3" key="1">
    <citation type="submission" date="2024-03" db="EMBL/GenBank/DDBJ databases">
        <title>Complete genome sequence of the green alga Chloropicon roscoffensis RCC1871.</title>
        <authorList>
            <person name="Lemieux C."/>
            <person name="Pombert J.-F."/>
            <person name="Otis C."/>
            <person name="Turmel M."/>
        </authorList>
    </citation>
    <scope>NUCLEOTIDE SEQUENCE [LARGE SCALE GENOMIC DNA]</scope>
    <source>
        <strain evidence="2 3">RCC1871</strain>
    </source>
</reference>
<dbReference type="GO" id="GO:0016491">
    <property type="term" value="F:oxidoreductase activity"/>
    <property type="evidence" value="ECO:0007669"/>
    <property type="project" value="InterPro"/>
</dbReference>
<gene>
    <name evidence="2" type="ORF">HKI87_02g13000</name>
</gene>
<evidence type="ECO:0000313" key="3">
    <source>
        <dbReference type="Proteomes" id="UP001472866"/>
    </source>
</evidence>
<dbReference type="InterPro" id="IPR050523">
    <property type="entry name" value="AKR_Detox_Biosynth"/>
</dbReference>
<dbReference type="PANTHER" id="PTHR43364:SF17">
    <property type="entry name" value="ALDO KETO REDUCTASE"/>
    <property type="match status" value="1"/>
</dbReference>
<dbReference type="AlphaFoldDB" id="A0AAX4P0R7"/>
<accession>A0AAX4P0R7</accession>
<sequence>MKYQSLGWSDMKVSRVCLGTMTFGQQNTEEEAHEQLDYAIKKRGVNFLDTAELYPVPTKRETQGLTEKYIGTWLAKNADLREKVYVATKVMGYSKTSHIPSGRDPGAQYLAGNSQDKPEARLDAESIQRAVDASLARLQTNYIDVYQLHWPDRYVPCFGSTVYNYNRHRDGSVAFEETLKGLKKILDQGKIKYWGVSNETSFGVCQLCNLCDKLGIPYPVSIQNSFSLVHRAFETELAETCAPWNYNIGLLPWSPLAGGALTGKYLNGKRPPKARFTIFDKYQERFCSDRCNTAIQRYQEAADAENVSLTKMSLSWIADRDYMANGSTIIGATTLEQLEECIDAFDVKLSKECVEAIDRIHLDCRDPSQSI</sequence>
<proteinExistence type="predicted"/>
<dbReference type="PANTHER" id="PTHR43364">
    <property type="entry name" value="NADH-SPECIFIC METHYLGLYOXAL REDUCTASE-RELATED"/>
    <property type="match status" value="1"/>
</dbReference>